<evidence type="ECO:0000256" key="8">
    <source>
        <dbReference type="SAM" id="MobiDB-lite"/>
    </source>
</evidence>
<dbReference type="InterPro" id="IPR005162">
    <property type="entry name" value="Retrotrans_gag_dom"/>
</dbReference>
<feature type="compositionally biased region" description="Basic and acidic residues" evidence="8">
    <location>
        <begin position="1365"/>
        <end position="1385"/>
    </location>
</feature>
<evidence type="ECO:0000256" key="5">
    <source>
        <dbReference type="ARBA" id="ARBA00022801"/>
    </source>
</evidence>
<accession>A0AAD8QZZ1</accession>
<keyword evidence="12" id="KW-1185">Reference proteome</keyword>
<feature type="compositionally biased region" description="Low complexity" evidence="8">
    <location>
        <begin position="622"/>
        <end position="645"/>
    </location>
</feature>
<evidence type="ECO:0000256" key="4">
    <source>
        <dbReference type="ARBA" id="ARBA00022759"/>
    </source>
</evidence>
<keyword evidence="2" id="KW-0548">Nucleotidyltransferase</keyword>
<keyword evidence="3" id="KW-0540">Nuclease</keyword>
<feature type="compositionally biased region" description="Basic and acidic residues" evidence="8">
    <location>
        <begin position="960"/>
        <end position="972"/>
    </location>
</feature>
<dbReference type="GO" id="GO:0003964">
    <property type="term" value="F:RNA-directed DNA polymerase activity"/>
    <property type="evidence" value="ECO:0007669"/>
    <property type="project" value="UniProtKB-KW"/>
</dbReference>
<evidence type="ECO:0000256" key="3">
    <source>
        <dbReference type="ARBA" id="ARBA00022722"/>
    </source>
</evidence>
<evidence type="ECO:0000256" key="1">
    <source>
        <dbReference type="ARBA" id="ARBA00022679"/>
    </source>
</evidence>
<feature type="region of interest" description="Disordered" evidence="8">
    <location>
        <begin position="582"/>
        <end position="675"/>
    </location>
</feature>
<gene>
    <name evidence="11" type="ORF">QYE76_035410</name>
</gene>
<feature type="domain" description="Retrotransposon gag" evidence="9">
    <location>
        <begin position="1493"/>
        <end position="1583"/>
    </location>
</feature>
<protein>
    <recommendedName>
        <fullName evidence="13">CCHC-type domain-containing protein</fullName>
    </recommendedName>
</protein>
<dbReference type="PANTHER" id="PTHR37984">
    <property type="entry name" value="PROTEIN CBG26694"/>
    <property type="match status" value="1"/>
</dbReference>
<keyword evidence="4" id="KW-0255">Endonuclease</keyword>
<dbReference type="CDD" id="cd09274">
    <property type="entry name" value="RNase_HI_RT_Ty3"/>
    <property type="match status" value="1"/>
</dbReference>
<evidence type="ECO:0000313" key="12">
    <source>
        <dbReference type="Proteomes" id="UP001231189"/>
    </source>
</evidence>
<feature type="region of interest" description="Disordered" evidence="8">
    <location>
        <begin position="960"/>
        <end position="1022"/>
    </location>
</feature>
<feature type="region of interest" description="Disordered" evidence="8">
    <location>
        <begin position="90"/>
        <end position="117"/>
    </location>
</feature>
<dbReference type="GO" id="GO:0004519">
    <property type="term" value="F:endonuclease activity"/>
    <property type="evidence" value="ECO:0007669"/>
    <property type="project" value="UniProtKB-KW"/>
</dbReference>
<comment type="caution">
    <text evidence="11">The sequence shown here is derived from an EMBL/GenBank/DDBJ whole genome shotgun (WGS) entry which is preliminary data.</text>
</comment>
<dbReference type="GO" id="GO:0016787">
    <property type="term" value="F:hydrolase activity"/>
    <property type="evidence" value="ECO:0007669"/>
    <property type="project" value="UniProtKB-KW"/>
</dbReference>
<dbReference type="Pfam" id="PF17917">
    <property type="entry name" value="RT_RNaseH"/>
    <property type="match status" value="1"/>
</dbReference>
<sequence length="2480" mass="276877">MRLSPAAIHRASAAAAIPQGLHSAAEGTDVFSERLARQGLDPSRFRAISRGPSEGELAGARSPRQASPSLLPALHHAGFAGGTRCDVRAHRMASPTSPRSTATDPLPGGAGHGWRAGEWDPTAVIPPVVPRRHVSLFSQAKGDEVEHHVLFHGGTGPLMDSAPTVRTVHGGTSSFSYLSGPWRPEGEPHAVRREKYRFPLHPLFPTHFTSSTAHTFATKLNPTRSAAIRRRFTLASVVAQGEEMYSEVETGGGTGGDGTRGSIRVHRGWRWRLGKVWAALAEGPGSTAPPTPAEGELRIGSIIINTPWRAGTSACGGASRGGAGGEAWSEEIRQALQASGDVQLLGRGMQGDDGLRGFFCGGGQAHRSEEEEDREAAEATNCFRVGSGSSSLQRSKDLATSAECSRVQQIKDSVDKWIDSVQLSHQVLGRDCPTASSATTRTMTDEIQVPVPLHDHVQSEAMVVTVQASRRLEQRSSKTSRLALWRSSKTSRLALWRGPRLSETQLVGGGECFGGVEDFFQQLWHIPWHPPGLPPRKANIKKGASSFRVPLLASWVAAEEISGESHLGVELCSVDTIADMDGQGGYKGRGPMPPPWAFNGSYQQYPPNTGFGMQSNQWLASQQPGFQQQPQQPPVQQQQQQQPTPGGDMLGKTKSTTRGKKKLGPVQQNSPSAVSSNAIQMSYTNTICFNPYNPDKLTRREAVDSQLNNTALHMIQTSVGTKDLHRVRNYTTAKEAWEGLAASCIGSESTRRNKYNALRNQAEGFMRLPDEDHQVMYSRLLIVADSFRLIGATHINDSWIKEKYIECMMPYVPIDVKTLVGRECYSSLSSQDAVHEMQALKVLEQNSHDSLNRAIGMSKGNNLALVVNSVEEVIPQESYRASWSMSYPEDLQCHYHDHMAFHAKSFWVDPSKAKEDNIKRNNKSGFTSFGPKTRSCYNCDDKRHFIAECPYENRELHNGRLIPKDKSKDTKGKYSKAPNKKFYNNKTKKGKRPSRVVLVTREEYSSDEVESSSGDEEEESSKEVAAIATTNIPSSSLFESPNENPHIKNAHCFMARSSLDTYIVLSTQEEYTSGDDDVDDEEDATSNGLVALASLSTNSSSPSESPNEVIHVEEESCLMAKSSEVSSPNPSMPIISSDLGVDDASLKVKQEMLEFDDFILNLQGNTKKHVSNLMARIAQQNHTLEKKGQIEREDSLEIHALKNALEESQETIASLEERLENIEEPQDKINKLTKARDLARAKSKVLKKEKAQFEVDHEKLVKDLDELDKAHKALKSEYTLLSKSYEQLQIRLASYDVPSSSTPSCDHANVIEENARLKDELAKASSPQSKLSLDDLLSKQRSNNGKEGLGYGAKAKKANKQKVKPAQEKKKDITNGEAPKGKTMNDDDAGNANPHYVLFKDYYDLSHRGYLAKSYSLCGAENTREKRALRRAGIHRGNSLREGEIDAIDTVIELDIIAITIIIISTIITAVITAGHRHRRSNLGIAMDEVRKKLFSLSLSGKAAHWYKLLDNGDSLEWNDIVPRFYSKFYPPSEIHKDRNRIYNFWPHDGESIAQAWGRLKSLMLKCPIHELPGNVIIDNFYARLSFQDKTLLDTSCSGSFTRNKEEFKRDLLDRIQENTEGWENDKDRESGIIYDYKCIEAFMDTDKFRNMSAIYGLDSQVAVNLYKAFASHYELPKKNFDKYHEPYKDKIDSSINKCVVVETADRVIPEAYIEKTPFPAKMKEYSVINSAVHKSEKKPVEPEEQIKVEPAVAIVKDLVTENVEDGHIIFCEDASNIVSHPNKPKQASVPMLSVKIGDHCYYGLCDIGASVSAIPYELYTEIMHEIDSCELEDIDVVIQLANRETISPIGIVRDVEVLCDCKKEKILTKFAGESYEFNFSKFTKTPYKADLPSNDFKMEQCASIVLVPNNPLQQHLEDSESEIFRKERDELEEIFLCQPILKHDLPVEDLGTTPPPKEDPVFDLKPLPDNLKYAHIDDKKIYPVIISSKLSEIEEERLLEILKKHRGAIGYTLDDLKGISPSICQHAINMEDDAKPVVEPQRRLIPKMKEVVRNEVLRLLEAGIIYPIADSRWVSPVHCVPKKGGMTVVPNDNDELIPQRVVVGRFIKDFSKISKPLTNLLQKDVPFVFDDDCKEAFETLKKALTTAPIVEPPDWNLPFEIMCDASDFAVGAVLGQRVDKKLNVIHYASKTLDAAQRNYATTEKELLAVVFACDKFRSYIVDSKVTIHTDHAAIRYLMTKKDAKPRLIRWVLLLQEFDLHIVDRKGADNPDPDCSVNDSFPNEQLAVIKVSSRDSPCTMVSKNKGKEFLDEDDRDLGWKEEDKDVKEEDEEEVEEDSRARPRATIASIKVVDNPFSANKSARIRTGGAVPRHYLAPKTSPSGTHHPFHNLIFNNQIEGTPKAALPSQWDIDRSNTAGEKEPEAEEWGNNSKSWDSPSDRLFNRVEHNSEMIRNLIYRIDELQELIEKLVRNSSPPSPKE</sequence>
<dbReference type="InterPro" id="IPR041373">
    <property type="entry name" value="RT_RNaseH"/>
</dbReference>
<organism evidence="11 12">
    <name type="scientific">Lolium multiflorum</name>
    <name type="common">Italian ryegrass</name>
    <name type="synonym">Lolium perenne subsp. multiflorum</name>
    <dbReference type="NCBI Taxonomy" id="4521"/>
    <lineage>
        <taxon>Eukaryota</taxon>
        <taxon>Viridiplantae</taxon>
        <taxon>Streptophyta</taxon>
        <taxon>Embryophyta</taxon>
        <taxon>Tracheophyta</taxon>
        <taxon>Spermatophyta</taxon>
        <taxon>Magnoliopsida</taxon>
        <taxon>Liliopsida</taxon>
        <taxon>Poales</taxon>
        <taxon>Poaceae</taxon>
        <taxon>BOP clade</taxon>
        <taxon>Pooideae</taxon>
        <taxon>Poodae</taxon>
        <taxon>Poeae</taxon>
        <taxon>Poeae Chloroplast Group 2 (Poeae type)</taxon>
        <taxon>Loliodinae</taxon>
        <taxon>Loliinae</taxon>
        <taxon>Lolium</taxon>
    </lineage>
</organism>
<dbReference type="InterPro" id="IPR021109">
    <property type="entry name" value="Peptidase_aspartic_dom_sf"/>
</dbReference>
<dbReference type="Gene3D" id="3.10.10.10">
    <property type="entry name" value="HIV Type 1 Reverse Transcriptase, subunit A, domain 1"/>
    <property type="match status" value="1"/>
</dbReference>
<keyword evidence="7" id="KW-0175">Coiled coil</keyword>
<feature type="region of interest" description="Disordered" evidence="8">
    <location>
        <begin position="2413"/>
        <end position="2438"/>
    </location>
</feature>
<keyword evidence="5" id="KW-0378">Hydrolase</keyword>
<keyword evidence="6" id="KW-0695">RNA-directed DNA polymerase</keyword>
<feature type="compositionally biased region" description="Polar residues" evidence="8">
    <location>
        <begin position="600"/>
        <end position="621"/>
    </location>
</feature>
<dbReference type="Pfam" id="PF03732">
    <property type="entry name" value="Retrotrans_gag"/>
    <property type="match status" value="1"/>
</dbReference>
<feature type="compositionally biased region" description="Basic and acidic residues" evidence="8">
    <location>
        <begin position="2316"/>
        <end position="2327"/>
    </location>
</feature>
<keyword evidence="1" id="KW-0808">Transferase</keyword>
<feature type="compositionally biased region" description="Acidic residues" evidence="8">
    <location>
        <begin position="1005"/>
        <end position="1020"/>
    </location>
</feature>
<feature type="region of interest" description="Disordered" evidence="8">
    <location>
        <begin position="1320"/>
        <end position="1389"/>
    </location>
</feature>
<evidence type="ECO:0000313" key="11">
    <source>
        <dbReference type="EMBL" id="KAK1611737.1"/>
    </source>
</evidence>
<reference evidence="11" key="1">
    <citation type="submission" date="2023-07" db="EMBL/GenBank/DDBJ databases">
        <title>A chromosome-level genome assembly of Lolium multiflorum.</title>
        <authorList>
            <person name="Chen Y."/>
            <person name="Copetti D."/>
            <person name="Kolliker R."/>
            <person name="Studer B."/>
        </authorList>
    </citation>
    <scope>NUCLEOTIDE SEQUENCE</scope>
    <source>
        <strain evidence="11">02402/16</strain>
        <tissue evidence="11">Leaf</tissue>
    </source>
</reference>
<feature type="compositionally biased region" description="Polar residues" evidence="8">
    <location>
        <begin position="94"/>
        <end position="103"/>
    </location>
</feature>
<dbReference type="EMBL" id="JAUUTY010000007">
    <property type="protein sequence ID" value="KAK1611737.1"/>
    <property type="molecule type" value="Genomic_DNA"/>
</dbReference>
<dbReference type="FunFam" id="3.10.20.370:FF:000001">
    <property type="entry name" value="Retrovirus-related Pol polyprotein from transposon 17.6-like protein"/>
    <property type="match status" value="1"/>
</dbReference>
<evidence type="ECO:0008006" key="13">
    <source>
        <dbReference type="Google" id="ProtNLM"/>
    </source>
</evidence>
<dbReference type="Proteomes" id="UP001231189">
    <property type="component" value="Unassembled WGS sequence"/>
</dbReference>
<dbReference type="SUPFAM" id="SSF56672">
    <property type="entry name" value="DNA/RNA polymerases"/>
    <property type="match status" value="1"/>
</dbReference>
<dbReference type="Gene3D" id="2.40.70.10">
    <property type="entry name" value="Acid Proteases"/>
    <property type="match status" value="1"/>
</dbReference>
<name>A0AAD8QZZ1_LOLMU</name>
<feature type="domain" description="Reverse transcriptase RNase H-like" evidence="10">
    <location>
        <begin position="2155"/>
        <end position="2258"/>
    </location>
</feature>
<dbReference type="InterPro" id="IPR050951">
    <property type="entry name" value="Retrovirus_Pol_polyprotein"/>
</dbReference>
<proteinExistence type="predicted"/>
<evidence type="ECO:0000256" key="7">
    <source>
        <dbReference type="SAM" id="Coils"/>
    </source>
</evidence>
<feature type="region of interest" description="Disordered" evidence="8">
    <location>
        <begin position="2314"/>
        <end position="2341"/>
    </location>
</feature>
<dbReference type="Gene3D" id="3.10.20.370">
    <property type="match status" value="1"/>
</dbReference>
<evidence type="ECO:0000256" key="6">
    <source>
        <dbReference type="ARBA" id="ARBA00022918"/>
    </source>
</evidence>
<evidence type="ECO:0000259" key="10">
    <source>
        <dbReference type="Pfam" id="PF17917"/>
    </source>
</evidence>
<feature type="coiled-coil region" evidence="7">
    <location>
        <begin position="1198"/>
        <end position="1277"/>
    </location>
</feature>
<feature type="compositionally biased region" description="Polar residues" evidence="8">
    <location>
        <begin position="666"/>
        <end position="675"/>
    </location>
</feature>
<dbReference type="InterPro" id="IPR043502">
    <property type="entry name" value="DNA/RNA_pol_sf"/>
</dbReference>
<dbReference type="PANTHER" id="PTHR37984:SF5">
    <property type="entry name" value="PROTEIN NYNRIN-LIKE"/>
    <property type="match status" value="1"/>
</dbReference>
<feature type="region of interest" description="Disordered" evidence="8">
    <location>
        <begin position="42"/>
        <end position="68"/>
    </location>
</feature>
<evidence type="ECO:0000259" key="9">
    <source>
        <dbReference type="Pfam" id="PF03732"/>
    </source>
</evidence>
<feature type="compositionally biased region" description="Basic residues" evidence="8">
    <location>
        <begin position="1354"/>
        <end position="1363"/>
    </location>
</feature>
<evidence type="ECO:0000256" key="2">
    <source>
        <dbReference type="ARBA" id="ARBA00022695"/>
    </source>
</evidence>